<dbReference type="InterPro" id="IPR041602">
    <property type="entry name" value="Quercetinase_C"/>
</dbReference>
<feature type="binding site" evidence="2">
    <location>
        <position position="101"/>
    </location>
    <ligand>
        <name>Fe cation</name>
        <dbReference type="ChEBI" id="CHEBI:24875"/>
    </ligand>
</feature>
<reference evidence="6 7" key="1">
    <citation type="submission" date="2014-06" db="EMBL/GenBank/DDBJ databases">
        <title>The genome of the endonuclear symbiont Nucleicultrix amoebiphila.</title>
        <authorList>
            <person name="Schulz F."/>
            <person name="Horn M."/>
        </authorList>
    </citation>
    <scope>NUCLEOTIDE SEQUENCE [LARGE SCALE GENOMIC DNA]</scope>
    <source>
        <strain evidence="6 7">FS5</strain>
    </source>
</reference>
<keyword evidence="6" id="KW-0223">Dioxygenase</keyword>
<dbReference type="SUPFAM" id="SSF51182">
    <property type="entry name" value="RmlC-like cupins"/>
    <property type="match status" value="1"/>
</dbReference>
<dbReference type="KEGG" id="naf:GQ61_05895"/>
<dbReference type="PIRSF" id="PIRSF006232">
    <property type="entry name" value="Pirin"/>
    <property type="match status" value="1"/>
</dbReference>
<dbReference type="Gene3D" id="2.60.120.10">
    <property type="entry name" value="Jelly Rolls"/>
    <property type="match status" value="2"/>
</dbReference>
<dbReference type="InterPro" id="IPR003829">
    <property type="entry name" value="Pirin_N_dom"/>
</dbReference>
<keyword evidence="2" id="KW-0408">Iron</keyword>
<dbReference type="CDD" id="cd02910">
    <property type="entry name" value="cupin_Yhhw_N"/>
    <property type="match status" value="1"/>
</dbReference>
<evidence type="ECO:0000259" key="4">
    <source>
        <dbReference type="Pfam" id="PF02678"/>
    </source>
</evidence>
<evidence type="ECO:0000256" key="3">
    <source>
        <dbReference type="RuleBase" id="RU003457"/>
    </source>
</evidence>
<comment type="similarity">
    <text evidence="1 3">Belongs to the pirin family.</text>
</comment>
<keyword evidence="6" id="KW-0560">Oxidoreductase</keyword>
<dbReference type="Proteomes" id="UP000237351">
    <property type="component" value="Chromosome"/>
</dbReference>
<dbReference type="InterPro" id="IPR012093">
    <property type="entry name" value="Pirin"/>
</dbReference>
<feature type="binding site" evidence="2">
    <location>
        <position position="57"/>
    </location>
    <ligand>
        <name>Fe cation</name>
        <dbReference type="ChEBI" id="CHEBI:24875"/>
    </ligand>
</feature>
<dbReference type="AlphaFoldDB" id="A0A1W6N4V8"/>
<dbReference type="EMBL" id="CP008743">
    <property type="protein sequence ID" value="ARN84894.1"/>
    <property type="molecule type" value="Genomic_DNA"/>
</dbReference>
<keyword evidence="7" id="KW-1185">Reference proteome</keyword>
<evidence type="ECO:0000259" key="5">
    <source>
        <dbReference type="Pfam" id="PF17954"/>
    </source>
</evidence>
<comment type="cofactor">
    <cofactor evidence="2">
        <name>Fe cation</name>
        <dbReference type="ChEBI" id="CHEBI:24875"/>
    </cofactor>
    <text evidence="2">Binds 1 Fe cation per subunit.</text>
</comment>
<accession>A0A1W6N4V8</accession>
<dbReference type="PANTHER" id="PTHR43212:SF3">
    <property type="entry name" value="QUERCETIN 2,3-DIOXYGENASE"/>
    <property type="match status" value="1"/>
</dbReference>
<feature type="domain" description="Quercetin 2,3-dioxygenase C-terminal cupin" evidence="5">
    <location>
        <begin position="147"/>
        <end position="231"/>
    </location>
</feature>
<organism evidence="6 7">
    <name type="scientific">Candidatus Nucleicultrix amoebiphila FS5</name>
    <dbReference type="NCBI Taxonomy" id="1414854"/>
    <lineage>
        <taxon>Bacteria</taxon>
        <taxon>Pseudomonadati</taxon>
        <taxon>Pseudomonadota</taxon>
        <taxon>Alphaproteobacteria</taxon>
        <taxon>Holosporales</taxon>
        <taxon>Candidatus Nucleicultricaceae</taxon>
        <taxon>Candidatus Nucleicultrix</taxon>
    </lineage>
</organism>
<feature type="domain" description="Pirin N-terminal" evidence="4">
    <location>
        <begin position="11"/>
        <end position="119"/>
    </location>
</feature>
<protein>
    <submittedName>
        <fullName evidence="6">Quercetin 2,3-dioxygenase</fullName>
    </submittedName>
</protein>
<evidence type="ECO:0000313" key="7">
    <source>
        <dbReference type="Proteomes" id="UP000237351"/>
    </source>
</evidence>
<dbReference type="GO" id="GO:0051213">
    <property type="term" value="F:dioxygenase activity"/>
    <property type="evidence" value="ECO:0007669"/>
    <property type="project" value="UniProtKB-KW"/>
</dbReference>
<proteinExistence type="inferred from homology"/>
<dbReference type="OrthoDB" id="9780903at2"/>
<evidence type="ECO:0000256" key="1">
    <source>
        <dbReference type="ARBA" id="ARBA00008416"/>
    </source>
</evidence>
<dbReference type="STRING" id="1414854.GQ61_05895"/>
<dbReference type="RefSeq" id="WP_085784401.1">
    <property type="nucleotide sequence ID" value="NZ_CP008743.1"/>
</dbReference>
<dbReference type="InterPro" id="IPR011051">
    <property type="entry name" value="RmlC_Cupin_sf"/>
</dbReference>
<sequence>MMIIRRADERGLTKTSWLTSHHTFSFGDYIDPLHRGFEVLRVINEDFVAPSEGFPLHYHENMEIITYMISGVLQHKDTLGNSVKISANEIQRMTAGHGIRHSEFNASDKDPVHLLQIWVLPNERGLEPNYEQMSVPVLTSGSGWVPLISPEKTENSLSIHQDLALYKATLSPEEKISYTLQENRAGWIQVIRGDLSLETETLSSGDGVSFYGPMTIDLQSHKDSEILLFDMALRV</sequence>
<dbReference type="GO" id="GO:0046872">
    <property type="term" value="F:metal ion binding"/>
    <property type="evidence" value="ECO:0007669"/>
    <property type="project" value="UniProtKB-KW"/>
</dbReference>
<gene>
    <name evidence="6" type="ORF">GQ61_05895</name>
</gene>
<dbReference type="Pfam" id="PF17954">
    <property type="entry name" value="Pirin_C_2"/>
    <property type="match status" value="1"/>
</dbReference>
<dbReference type="InterPro" id="IPR014710">
    <property type="entry name" value="RmlC-like_jellyroll"/>
</dbReference>
<evidence type="ECO:0000256" key="2">
    <source>
        <dbReference type="PIRSR" id="PIRSR006232-1"/>
    </source>
</evidence>
<dbReference type="PANTHER" id="PTHR43212">
    <property type="entry name" value="QUERCETIN 2,3-DIOXYGENASE"/>
    <property type="match status" value="1"/>
</dbReference>
<name>A0A1W6N4V8_9PROT</name>
<feature type="binding site" evidence="2">
    <location>
        <position position="59"/>
    </location>
    <ligand>
        <name>Fe cation</name>
        <dbReference type="ChEBI" id="CHEBI:24875"/>
    </ligand>
</feature>
<dbReference type="Pfam" id="PF02678">
    <property type="entry name" value="Pirin"/>
    <property type="match status" value="1"/>
</dbReference>
<evidence type="ECO:0000313" key="6">
    <source>
        <dbReference type="EMBL" id="ARN84894.1"/>
    </source>
</evidence>
<keyword evidence="2" id="KW-0479">Metal-binding</keyword>
<feature type="binding site" evidence="2">
    <location>
        <position position="103"/>
    </location>
    <ligand>
        <name>Fe cation</name>
        <dbReference type="ChEBI" id="CHEBI:24875"/>
    </ligand>
</feature>